<gene>
    <name evidence="3" type="ORF">EV650_6993</name>
</gene>
<feature type="transmembrane region" description="Helical" evidence="2">
    <location>
        <begin position="6"/>
        <end position="27"/>
    </location>
</feature>
<comment type="caution">
    <text evidence="3">The sequence shown here is derived from an EMBL/GenBank/DDBJ whole genome shotgun (WGS) entry which is preliminary data.</text>
</comment>
<proteinExistence type="predicted"/>
<dbReference type="EMBL" id="SODF01000003">
    <property type="protein sequence ID" value="TDW15510.1"/>
    <property type="molecule type" value="Genomic_DNA"/>
</dbReference>
<evidence type="ECO:0000313" key="4">
    <source>
        <dbReference type="Proteomes" id="UP000295447"/>
    </source>
</evidence>
<keyword evidence="2" id="KW-0472">Membrane</keyword>
<protein>
    <recommendedName>
        <fullName evidence="5">IPT/TIG domain-containing protein</fullName>
    </recommendedName>
</protein>
<feature type="region of interest" description="Disordered" evidence="1">
    <location>
        <begin position="31"/>
        <end position="72"/>
    </location>
</feature>
<dbReference type="OrthoDB" id="9816550at2"/>
<evidence type="ECO:0008006" key="5">
    <source>
        <dbReference type="Google" id="ProtNLM"/>
    </source>
</evidence>
<name>A0A4R7ZK89_9ACTN</name>
<sequence>MASEGTVKAAWIGGICVVVAALIPIILRASSDDSRAPSPGPPSGSSSIRATEVPVPSLSPPPKTAPRSSAISAPVGRAITLSDRSGPAGAQILITGQGFRASTDLYVATADEGQQATAVTNEAGEFQILFALPALACNGVPIIIVALDILGGDDAQAIYTVTSGGVAC</sequence>
<evidence type="ECO:0000256" key="1">
    <source>
        <dbReference type="SAM" id="MobiDB-lite"/>
    </source>
</evidence>
<evidence type="ECO:0000256" key="2">
    <source>
        <dbReference type="SAM" id="Phobius"/>
    </source>
</evidence>
<dbReference type="Proteomes" id="UP000295447">
    <property type="component" value="Unassembled WGS sequence"/>
</dbReference>
<dbReference type="AlphaFoldDB" id="A0A4R7ZK89"/>
<reference evidence="3 4" key="1">
    <citation type="submission" date="2019-03" db="EMBL/GenBank/DDBJ databases">
        <title>Genomic Encyclopedia of Type Strains, Phase III (KMG-III): the genomes of soil and plant-associated and newly described type strains.</title>
        <authorList>
            <person name="Whitman W."/>
        </authorList>
    </citation>
    <scope>NUCLEOTIDE SEQUENCE [LARGE SCALE GENOMIC DNA]</scope>
    <source>
        <strain evidence="3 4">VKM Ac-2570</strain>
    </source>
</reference>
<organism evidence="3 4">
    <name type="scientific">Kribbella kalugense</name>
    <dbReference type="NCBI Taxonomy" id="2512221"/>
    <lineage>
        <taxon>Bacteria</taxon>
        <taxon>Bacillati</taxon>
        <taxon>Actinomycetota</taxon>
        <taxon>Actinomycetes</taxon>
        <taxon>Propionibacteriales</taxon>
        <taxon>Kribbellaceae</taxon>
        <taxon>Kribbella</taxon>
    </lineage>
</organism>
<keyword evidence="2" id="KW-1133">Transmembrane helix</keyword>
<keyword evidence="2" id="KW-0812">Transmembrane</keyword>
<keyword evidence="4" id="KW-1185">Reference proteome</keyword>
<evidence type="ECO:0000313" key="3">
    <source>
        <dbReference type="EMBL" id="TDW15510.1"/>
    </source>
</evidence>
<dbReference type="RefSeq" id="WP_134123364.1">
    <property type="nucleotide sequence ID" value="NZ_SODF01000003.1"/>
</dbReference>
<accession>A0A4R7ZK89</accession>